<feature type="chain" id="PRO_5045247552" evidence="1">
    <location>
        <begin position="19"/>
        <end position="55"/>
    </location>
</feature>
<evidence type="ECO:0000256" key="1">
    <source>
        <dbReference type="SAM" id="SignalP"/>
    </source>
</evidence>
<protein>
    <submittedName>
        <fullName evidence="2">Uncharacterized protein</fullName>
    </submittedName>
</protein>
<proteinExistence type="predicted"/>
<dbReference type="EMBL" id="JACEIK010009620">
    <property type="protein sequence ID" value="MCE3052461.1"/>
    <property type="molecule type" value="Genomic_DNA"/>
</dbReference>
<accession>A0ABS8WNP2</accession>
<evidence type="ECO:0000313" key="2">
    <source>
        <dbReference type="EMBL" id="MCE3052461.1"/>
    </source>
</evidence>
<reference evidence="2 3" key="1">
    <citation type="journal article" date="2021" name="BMC Genomics">
        <title>Datura genome reveals duplications of psychoactive alkaloid biosynthetic genes and high mutation rate following tissue culture.</title>
        <authorList>
            <person name="Rajewski A."/>
            <person name="Carter-House D."/>
            <person name="Stajich J."/>
            <person name="Litt A."/>
        </authorList>
    </citation>
    <scope>NUCLEOTIDE SEQUENCE [LARGE SCALE GENOMIC DNA]</scope>
    <source>
        <strain evidence="2">AR-01</strain>
    </source>
</reference>
<keyword evidence="3" id="KW-1185">Reference proteome</keyword>
<name>A0ABS8WNP2_DATST</name>
<gene>
    <name evidence="2" type="ORF">HAX54_052689</name>
</gene>
<evidence type="ECO:0000313" key="3">
    <source>
        <dbReference type="Proteomes" id="UP000823775"/>
    </source>
</evidence>
<feature type="signal peptide" evidence="1">
    <location>
        <begin position="1"/>
        <end position="18"/>
    </location>
</feature>
<organism evidence="2 3">
    <name type="scientific">Datura stramonium</name>
    <name type="common">Jimsonweed</name>
    <name type="synonym">Common thornapple</name>
    <dbReference type="NCBI Taxonomy" id="4076"/>
    <lineage>
        <taxon>Eukaryota</taxon>
        <taxon>Viridiplantae</taxon>
        <taxon>Streptophyta</taxon>
        <taxon>Embryophyta</taxon>
        <taxon>Tracheophyta</taxon>
        <taxon>Spermatophyta</taxon>
        <taxon>Magnoliopsida</taxon>
        <taxon>eudicotyledons</taxon>
        <taxon>Gunneridae</taxon>
        <taxon>Pentapetalae</taxon>
        <taxon>asterids</taxon>
        <taxon>lamiids</taxon>
        <taxon>Solanales</taxon>
        <taxon>Solanaceae</taxon>
        <taxon>Solanoideae</taxon>
        <taxon>Datureae</taxon>
        <taxon>Datura</taxon>
    </lineage>
</organism>
<dbReference type="Proteomes" id="UP000823775">
    <property type="component" value="Unassembled WGS sequence"/>
</dbReference>
<comment type="caution">
    <text evidence="2">The sequence shown here is derived from an EMBL/GenBank/DDBJ whole genome shotgun (WGS) entry which is preliminary data.</text>
</comment>
<sequence length="55" mass="5590">RSIWAALLLAICYGGCCAFPSPVDCATVDFQNQMFSLVDLAPVGIGSQLAAAAAA</sequence>
<feature type="non-terminal residue" evidence="2">
    <location>
        <position position="1"/>
    </location>
</feature>
<keyword evidence="1" id="KW-0732">Signal</keyword>